<gene>
    <name evidence="1" type="ORF">PARC_a0778</name>
</gene>
<sequence length="37" mass="4331">MCKHGFHFIHEMHYSSIAYFQGVMTGEGVKREISVWS</sequence>
<dbReference type="Proteomes" id="UP000016505">
    <property type="component" value="Chromosome I"/>
</dbReference>
<organism evidence="1 2">
    <name type="scientific">Pseudoalteromonas arctica A 37-1-2</name>
    <dbReference type="NCBI Taxonomy" id="1117313"/>
    <lineage>
        <taxon>Bacteria</taxon>
        <taxon>Pseudomonadati</taxon>
        <taxon>Pseudomonadota</taxon>
        <taxon>Gammaproteobacteria</taxon>
        <taxon>Alteromonadales</taxon>
        <taxon>Pseudoalteromonadaceae</taxon>
        <taxon>Pseudoalteromonas</taxon>
    </lineage>
</organism>
<evidence type="ECO:0000313" key="1">
    <source>
        <dbReference type="EMBL" id="ATC85479.1"/>
    </source>
</evidence>
<protein>
    <submittedName>
        <fullName evidence="1">Uncharacterized protein</fullName>
    </submittedName>
</protein>
<dbReference type="AlphaFoldDB" id="A0A290S0F6"/>
<dbReference type="KEGG" id="part:PARC_a0778"/>
<dbReference type="EMBL" id="CP011025">
    <property type="protein sequence ID" value="ATC85479.1"/>
    <property type="molecule type" value="Genomic_DNA"/>
</dbReference>
<reference evidence="1 2" key="1">
    <citation type="journal article" date="2012" name="J. Bacteriol.">
        <title>Genome sequences of type strains of seven species of the marine bacterium Pseudoalteromonas.</title>
        <authorList>
            <person name="Xie B.B."/>
            <person name="Shu Y.L."/>
            <person name="Qin Q.L."/>
            <person name="Rong J.C."/>
            <person name="Zhang X.Y."/>
            <person name="Chen X.L."/>
            <person name="Shi M."/>
            <person name="He H.L."/>
            <person name="Zhou B.C."/>
            <person name="Zhang Y.Z."/>
        </authorList>
    </citation>
    <scope>NUCLEOTIDE SEQUENCE [LARGE SCALE GENOMIC DNA]</scope>
    <source>
        <strain evidence="1 2">A 37-1-2</strain>
    </source>
</reference>
<proteinExistence type="predicted"/>
<name>A0A290S0F6_9GAMM</name>
<accession>A0A290S0F6</accession>
<evidence type="ECO:0000313" key="2">
    <source>
        <dbReference type="Proteomes" id="UP000016505"/>
    </source>
</evidence>